<accession>A0A2S7SVT6</accession>
<dbReference type="SUPFAM" id="SSF63829">
    <property type="entry name" value="Calcium-dependent phosphotriesterase"/>
    <property type="match status" value="2"/>
</dbReference>
<evidence type="ECO:0000256" key="2">
    <source>
        <dbReference type="SAM" id="SignalP"/>
    </source>
</evidence>
<evidence type="ECO:0000313" key="3">
    <source>
        <dbReference type="EMBL" id="PQJ10727.1"/>
    </source>
</evidence>
<dbReference type="GO" id="GO:0000155">
    <property type="term" value="F:phosphorelay sensor kinase activity"/>
    <property type="evidence" value="ECO:0007669"/>
    <property type="project" value="TreeGrafter"/>
</dbReference>
<gene>
    <name evidence="3" type="ORF">CJD36_012200</name>
</gene>
<dbReference type="Proteomes" id="UP000239872">
    <property type="component" value="Unassembled WGS sequence"/>
</dbReference>
<feature type="chain" id="PRO_5015441670" evidence="2">
    <location>
        <begin position="47"/>
        <end position="406"/>
    </location>
</feature>
<dbReference type="InterPro" id="IPR015943">
    <property type="entry name" value="WD40/YVTN_repeat-like_dom_sf"/>
</dbReference>
<keyword evidence="2" id="KW-0732">Signal</keyword>
<feature type="signal peptide" evidence="2">
    <location>
        <begin position="1"/>
        <end position="46"/>
    </location>
</feature>
<dbReference type="PANTHER" id="PTHR43547:SF2">
    <property type="entry name" value="HYBRID SIGNAL TRANSDUCTION HISTIDINE KINASE C"/>
    <property type="match status" value="1"/>
</dbReference>
<protein>
    <submittedName>
        <fullName evidence="3">Uncharacterized protein</fullName>
    </submittedName>
</protein>
<dbReference type="PANTHER" id="PTHR43547">
    <property type="entry name" value="TWO-COMPONENT HISTIDINE KINASE"/>
    <property type="match status" value="1"/>
</dbReference>
<name>A0A2S7SVT6_9BACT</name>
<evidence type="ECO:0000313" key="4">
    <source>
        <dbReference type="Proteomes" id="UP000239872"/>
    </source>
</evidence>
<dbReference type="AlphaFoldDB" id="A0A2S7SVT6"/>
<dbReference type="Gene3D" id="2.130.10.10">
    <property type="entry name" value="YVTN repeat-like/Quinoprotein amine dehydrogenase"/>
    <property type="match status" value="4"/>
</dbReference>
<dbReference type="Pfam" id="PF07494">
    <property type="entry name" value="Reg_prop"/>
    <property type="match status" value="3"/>
</dbReference>
<dbReference type="EMBL" id="PPSL01000003">
    <property type="protein sequence ID" value="PQJ10727.1"/>
    <property type="molecule type" value="Genomic_DNA"/>
</dbReference>
<keyword evidence="4" id="KW-1185">Reference proteome</keyword>
<comment type="caution">
    <text evidence="3">The sequence shown here is derived from an EMBL/GenBank/DDBJ whole genome shotgun (WGS) entry which is preliminary data.</text>
</comment>
<proteinExistence type="predicted"/>
<organism evidence="3 4">
    <name type="scientific">Flavipsychrobacter stenotrophus</name>
    <dbReference type="NCBI Taxonomy" id="2077091"/>
    <lineage>
        <taxon>Bacteria</taxon>
        <taxon>Pseudomonadati</taxon>
        <taxon>Bacteroidota</taxon>
        <taxon>Chitinophagia</taxon>
        <taxon>Chitinophagales</taxon>
        <taxon>Chitinophagaceae</taxon>
        <taxon>Flavipsychrobacter</taxon>
    </lineage>
</organism>
<evidence type="ECO:0000256" key="1">
    <source>
        <dbReference type="ARBA" id="ARBA00022553"/>
    </source>
</evidence>
<keyword evidence="1" id="KW-0597">Phosphoprotein</keyword>
<dbReference type="InterPro" id="IPR011110">
    <property type="entry name" value="Reg_prop"/>
</dbReference>
<sequence length="406" mass="45390">MSCNYDTCRTFNYDKRRTLFNCRHMYPHKILSFMLLLLLFVSSCKAQNSSPSALIDHKRPKIVVPSGSDEHGMFRCSMIDRNGDLWFGTTLFGRLYRFNGKSFITFSKEDGLTCSSIYSIAEDNAGNIWLGTNKGLFRGINGKFSLVSIPGIKVGHAPSMTTILGTGNRNASVPDQEAVYAIVSDKKGNLWLGTENFGLWKYDGKSFTNIVYINNGWKIIPSDSTQYYTVPHSGLIQFILEDKAGNIWFSTAGAATPSFNCFDGISIREVKVANLSSVHIFYMIQDTAGNLWLATRDNGVYRYNGHTFINFNEKDGLLDNTSCLLQDKSGSIWIGSVGKMKDNGGLVTRYNGKAFTPFPLNTLSNTGIWTMIEDRSGNIWIGTKEMGLYRYDGKSLVSFTEHVGRQ</sequence>
<reference evidence="3 4" key="1">
    <citation type="submission" date="2018-01" db="EMBL/GenBank/DDBJ databases">
        <title>A novel member of the phylum Bacteroidetes isolated from glacier ice.</title>
        <authorList>
            <person name="Liu Q."/>
            <person name="Xin Y.-H."/>
        </authorList>
    </citation>
    <scope>NUCLEOTIDE SEQUENCE [LARGE SCALE GENOMIC DNA]</scope>
    <source>
        <strain evidence="3 4">RB1R16</strain>
    </source>
</reference>